<comment type="caution">
    <text evidence="1">The sequence shown here is derived from an EMBL/GenBank/DDBJ whole genome shotgun (WGS) entry which is preliminary data.</text>
</comment>
<reference evidence="1 2" key="1">
    <citation type="submission" date="2019-03" db="EMBL/GenBank/DDBJ databases">
        <title>Single cell metagenomics reveals metabolic interactions within the superorganism composed of flagellate Streblomastix strix and complex community of Bacteroidetes bacteria on its surface.</title>
        <authorList>
            <person name="Treitli S.C."/>
            <person name="Kolisko M."/>
            <person name="Husnik F."/>
            <person name="Keeling P."/>
            <person name="Hampl V."/>
        </authorList>
    </citation>
    <scope>NUCLEOTIDE SEQUENCE [LARGE SCALE GENOMIC DNA]</scope>
    <source>
        <strain evidence="1">ST1C</strain>
    </source>
</reference>
<dbReference type="Proteomes" id="UP000324800">
    <property type="component" value="Unassembled WGS sequence"/>
</dbReference>
<protein>
    <submittedName>
        <fullName evidence="1">Uncharacterized protein</fullName>
    </submittedName>
</protein>
<name>A0A5J4X2J4_9EUKA</name>
<proteinExistence type="predicted"/>
<sequence>MQAKIMKGQTYHFNKKVRQWATEVTNYYPRLYWRQGYDLLFSYLLIPPLAHPKYVTQPEMIQKQGDNSLWNSNIEHAERRRR</sequence>
<evidence type="ECO:0000313" key="1">
    <source>
        <dbReference type="EMBL" id="KAA6400976.1"/>
    </source>
</evidence>
<organism evidence="1 2">
    <name type="scientific">Streblomastix strix</name>
    <dbReference type="NCBI Taxonomy" id="222440"/>
    <lineage>
        <taxon>Eukaryota</taxon>
        <taxon>Metamonada</taxon>
        <taxon>Preaxostyla</taxon>
        <taxon>Oxymonadida</taxon>
        <taxon>Streblomastigidae</taxon>
        <taxon>Streblomastix</taxon>
    </lineage>
</organism>
<gene>
    <name evidence="1" type="ORF">EZS28_003500</name>
</gene>
<dbReference type="EMBL" id="SNRW01000466">
    <property type="protein sequence ID" value="KAA6400976.1"/>
    <property type="molecule type" value="Genomic_DNA"/>
</dbReference>
<evidence type="ECO:0000313" key="2">
    <source>
        <dbReference type="Proteomes" id="UP000324800"/>
    </source>
</evidence>
<dbReference type="AlphaFoldDB" id="A0A5J4X2J4"/>
<accession>A0A5J4X2J4</accession>